<evidence type="ECO:0000313" key="5">
    <source>
        <dbReference type="EMBL" id="NJB99132.1"/>
    </source>
</evidence>
<gene>
    <name evidence="5" type="ORF">GGR89_003472</name>
</gene>
<dbReference type="Gene3D" id="3.40.50.2000">
    <property type="entry name" value="Glycogen Phosphorylase B"/>
    <property type="match status" value="2"/>
</dbReference>
<dbReference type="InterPro" id="IPR028098">
    <property type="entry name" value="Glyco_trans_4-like_N"/>
</dbReference>
<dbReference type="PANTHER" id="PTHR12526">
    <property type="entry name" value="GLYCOSYLTRANSFERASE"/>
    <property type="match status" value="1"/>
</dbReference>
<dbReference type="Proteomes" id="UP000531251">
    <property type="component" value="Unassembled WGS sequence"/>
</dbReference>
<accession>A0A7X5Y2A5</accession>
<dbReference type="EMBL" id="JAATJB010000012">
    <property type="protein sequence ID" value="NJB99132.1"/>
    <property type="molecule type" value="Genomic_DNA"/>
</dbReference>
<evidence type="ECO:0000256" key="2">
    <source>
        <dbReference type="ARBA" id="ARBA00022679"/>
    </source>
</evidence>
<dbReference type="GO" id="GO:0016757">
    <property type="term" value="F:glycosyltransferase activity"/>
    <property type="evidence" value="ECO:0007669"/>
    <property type="project" value="UniProtKB-KW"/>
</dbReference>
<proteinExistence type="predicted"/>
<comment type="caution">
    <text evidence="5">The sequence shown here is derived from an EMBL/GenBank/DDBJ whole genome shotgun (WGS) entry which is preliminary data.</text>
</comment>
<dbReference type="PANTHER" id="PTHR12526:SF510">
    <property type="entry name" value="D-INOSITOL 3-PHOSPHATE GLYCOSYLTRANSFERASE"/>
    <property type="match status" value="1"/>
</dbReference>
<name>A0A7X5Y2A5_9SPHN</name>
<feature type="domain" description="Glycosyltransferase subfamily 4-like N-terminal" evidence="4">
    <location>
        <begin position="23"/>
        <end position="177"/>
    </location>
</feature>
<evidence type="ECO:0000313" key="6">
    <source>
        <dbReference type="Proteomes" id="UP000531251"/>
    </source>
</evidence>
<protein>
    <submittedName>
        <fullName evidence="5">Glycosyltransferase involved in cell wall biosynthesis</fullName>
    </submittedName>
</protein>
<keyword evidence="2 5" id="KW-0808">Transferase</keyword>
<keyword evidence="1" id="KW-0328">Glycosyltransferase</keyword>
<dbReference type="InterPro" id="IPR001296">
    <property type="entry name" value="Glyco_trans_1"/>
</dbReference>
<evidence type="ECO:0000259" key="3">
    <source>
        <dbReference type="Pfam" id="PF00534"/>
    </source>
</evidence>
<organism evidence="5 6">
    <name type="scientific">Sphingomonas trueperi</name>
    <dbReference type="NCBI Taxonomy" id="53317"/>
    <lineage>
        <taxon>Bacteria</taxon>
        <taxon>Pseudomonadati</taxon>
        <taxon>Pseudomonadota</taxon>
        <taxon>Alphaproteobacteria</taxon>
        <taxon>Sphingomonadales</taxon>
        <taxon>Sphingomonadaceae</taxon>
        <taxon>Sphingomonas</taxon>
    </lineage>
</organism>
<dbReference type="Pfam" id="PF13439">
    <property type="entry name" value="Glyco_transf_4"/>
    <property type="match status" value="1"/>
</dbReference>
<evidence type="ECO:0000256" key="1">
    <source>
        <dbReference type="ARBA" id="ARBA00022676"/>
    </source>
</evidence>
<feature type="domain" description="Glycosyl transferase family 1" evidence="3">
    <location>
        <begin position="193"/>
        <end position="331"/>
    </location>
</feature>
<reference evidence="5 6" key="1">
    <citation type="submission" date="2020-03" db="EMBL/GenBank/DDBJ databases">
        <title>Genomic Encyclopedia of Type Strains, Phase IV (KMG-IV): sequencing the most valuable type-strain genomes for metagenomic binning, comparative biology and taxonomic classification.</title>
        <authorList>
            <person name="Goeker M."/>
        </authorList>
    </citation>
    <scope>NUCLEOTIDE SEQUENCE [LARGE SCALE GENOMIC DNA]</scope>
    <source>
        <strain evidence="5 6">DSM 7225</strain>
    </source>
</reference>
<sequence length="364" mass="39490">MLYRSPPSTPLHILAFAETLQGGGVERALLRMTAGWRERGHRVTLVLGACEGPLAAELPAGIELIELGSPHYPILMRLPGVVRKVDPDVVFCPGNYYTAAAAMIRLRLGRDCPPIIAKVSNALVRHEMWRMVAWGYNRWLRWHPRFLDHVVAMTPAMAREAMAKMALPADRVSVIANPPAERIADAAPIALPDARYIVGVGRLEAQKRWDRLIDALPRLADPEIRLLLLGEGSARAPLEAQVARLGLADRVTMPGHVSDPLPALKHATVAALTSDYEGVPGVVREALSQGTPVVATEASVAVRELIDSPALGTVVPREDGDALVAALDHWLVPGRPRPAPRADEGDPVGDYLALFSRLARQRIA</sequence>
<dbReference type="SUPFAM" id="SSF53756">
    <property type="entry name" value="UDP-Glycosyltransferase/glycogen phosphorylase"/>
    <property type="match status" value="1"/>
</dbReference>
<dbReference type="Pfam" id="PF00534">
    <property type="entry name" value="Glycos_transf_1"/>
    <property type="match status" value="1"/>
</dbReference>
<dbReference type="CDD" id="cd03811">
    <property type="entry name" value="GT4_GT28_WabH-like"/>
    <property type="match status" value="1"/>
</dbReference>
<keyword evidence="6" id="KW-1185">Reference proteome</keyword>
<dbReference type="AlphaFoldDB" id="A0A7X5Y2A5"/>
<dbReference type="RefSeq" id="WP_125975949.1">
    <property type="nucleotide sequence ID" value="NZ_BAAADY010000015.1"/>
</dbReference>
<evidence type="ECO:0000259" key="4">
    <source>
        <dbReference type="Pfam" id="PF13439"/>
    </source>
</evidence>